<dbReference type="Pfam" id="PF13240">
    <property type="entry name" value="Zn_Ribbon_1"/>
    <property type="match status" value="1"/>
</dbReference>
<evidence type="ECO:0000313" key="7">
    <source>
        <dbReference type="Proteomes" id="UP000297598"/>
    </source>
</evidence>
<proteinExistence type="predicted"/>
<feature type="compositionally biased region" description="Low complexity" evidence="1">
    <location>
        <begin position="111"/>
        <end position="142"/>
    </location>
</feature>
<keyword evidence="4" id="KW-0012">Acyltransferase</keyword>
<dbReference type="EMBL" id="UHDO01000001">
    <property type="protein sequence ID" value="SUM45236.1"/>
    <property type="molecule type" value="Genomic_DNA"/>
</dbReference>
<feature type="domain" description="Zinc-ribbon" evidence="3">
    <location>
        <begin position="2"/>
        <end position="23"/>
    </location>
</feature>
<feature type="compositionally biased region" description="Low complexity" evidence="1">
    <location>
        <begin position="39"/>
        <end position="50"/>
    </location>
</feature>
<feature type="transmembrane region" description="Helical" evidence="2">
    <location>
        <begin position="252"/>
        <end position="272"/>
    </location>
</feature>
<gene>
    <name evidence="5" type="ORF">BJR09_05290</name>
    <name evidence="4" type="ORF">NCTC13830_02657</name>
</gene>
<protein>
    <submittedName>
        <fullName evidence="4">Acyl-CoA cholesterol acyltransferase</fullName>
    </submittedName>
    <submittedName>
        <fullName evidence="5">Zinc-ribbon domain-containing protein</fullName>
    </submittedName>
</protein>
<feature type="compositionally biased region" description="Polar residues" evidence="1">
    <location>
        <begin position="77"/>
        <end position="89"/>
    </location>
</feature>
<keyword evidence="2" id="KW-0472">Membrane</keyword>
<evidence type="ECO:0000259" key="3">
    <source>
        <dbReference type="Pfam" id="PF13240"/>
    </source>
</evidence>
<reference evidence="5 7" key="2">
    <citation type="submission" date="2019-04" db="EMBL/GenBank/DDBJ databases">
        <title>Genomic characterization of Staphylococcus petrasii strains.</title>
        <authorList>
            <person name="Vrbovska V."/>
            <person name="Kovarovic V."/>
            <person name="Maslanova I."/>
            <person name="Indrakova A."/>
            <person name="Petras P."/>
            <person name="Sedo O."/>
            <person name="Svec P."/>
            <person name="Fisarova L."/>
            <person name="Sedlacek I."/>
            <person name="Doskar J."/>
            <person name="Pantucek R."/>
        </authorList>
    </citation>
    <scope>NUCLEOTIDE SEQUENCE [LARGE SCALE GENOMIC DNA]</scope>
    <source>
        <strain evidence="5 7">P5404</strain>
    </source>
</reference>
<keyword evidence="4" id="KW-0808">Transferase</keyword>
<dbReference type="EMBL" id="SRLS01000006">
    <property type="protein sequence ID" value="TGE17935.1"/>
    <property type="molecule type" value="Genomic_DNA"/>
</dbReference>
<dbReference type="OrthoDB" id="2414157at2"/>
<dbReference type="InterPro" id="IPR026870">
    <property type="entry name" value="Zinc_ribbon_dom"/>
</dbReference>
<dbReference type="Proteomes" id="UP000254047">
    <property type="component" value="Unassembled WGS sequence"/>
</dbReference>
<keyword evidence="2" id="KW-0812">Transmembrane</keyword>
<dbReference type="GO" id="GO:0016746">
    <property type="term" value="F:acyltransferase activity"/>
    <property type="evidence" value="ECO:0007669"/>
    <property type="project" value="UniProtKB-KW"/>
</dbReference>
<keyword evidence="7" id="KW-1185">Reference proteome</keyword>
<feature type="transmembrane region" description="Helical" evidence="2">
    <location>
        <begin position="179"/>
        <end position="199"/>
    </location>
</feature>
<dbReference type="AlphaFoldDB" id="A0A380G431"/>
<evidence type="ECO:0000313" key="6">
    <source>
        <dbReference type="Proteomes" id="UP000254047"/>
    </source>
</evidence>
<evidence type="ECO:0000313" key="4">
    <source>
        <dbReference type="EMBL" id="SUM45236.1"/>
    </source>
</evidence>
<dbReference type="Proteomes" id="UP000297598">
    <property type="component" value="Unassembled WGS sequence"/>
</dbReference>
<name>A0A380G431_9STAP</name>
<feature type="compositionally biased region" description="Polar residues" evidence="1">
    <location>
        <begin position="97"/>
        <end position="110"/>
    </location>
</feature>
<sequence>MHCPNCGNPVESNDLFCGECGHKIDRQSQTVNSAKEDISNATSNSTSKTTNESHSDANHAPSQMSSKETYSRKGNLYSEQDNHSASLEKSPQHDNQQKTPQANQPSNSKHQQQSRTQTSSTYQNDSHQQQPAHHQSNQQQNQLSEHAKEVTEESKGFFKSAFVAPDQIIKSNHAFSFKLLLSLLVIGFLVVAILLGTIIPDEIYQLGTSKGSFVSSLVLGIILFLAVIVGATYAITRLVVKQPISFRKVLSDYVLINSVTVALLVVVFILFMVNSYSFGTGVFMLSLFLFVISGVYMIAKYSAQYDTKFSSFYGIILFLIIIFLFTSIFGESLFNQLFRNLLERLGDIFDGGGSMY</sequence>
<evidence type="ECO:0000313" key="5">
    <source>
        <dbReference type="EMBL" id="TGE17935.1"/>
    </source>
</evidence>
<reference evidence="4 6" key="1">
    <citation type="submission" date="2018-06" db="EMBL/GenBank/DDBJ databases">
        <authorList>
            <consortium name="Pathogen Informatics"/>
            <person name="Doyle S."/>
        </authorList>
    </citation>
    <scope>NUCLEOTIDE SEQUENCE [LARGE SCALE GENOMIC DNA]</scope>
    <source>
        <strain evidence="4 6">NCTC13830</strain>
    </source>
</reference>
<keyword evidence="2" id="KW-1133">Transmembrane helix</keyword>
<evidence type="ECO:0000256" key="2">
    <source>
        <dbReference type="SAM" id="Phobius"/>
    </source>
</evidence>
<accession>A0A380G431</accession>
<feature type="region of interest" description="Disordered" evidence="1">
    <location>
        <begin position="29"/>
        <end position="149"/>
    </location>
</feature>
<dbReference type="RefSeq" id="WP_103298183.1">
    <property type="nucleotide sequence ID" value="NZ_PPQT01000063.1"/>
</dbReference>
<feature type="transmembrane region" description="Helical" evidence="2">
    <location>
        <begin position="311"/>
        <end position="330"/>
    </location>
</feature>
<feature type="transmembrane region" description="Helical" evidence="2">
    <location>
        <begin position="219"/>
        <end position="240"/>
    </location>
</feature>
<organism evidence="4 6">
    <name type="scientific">Staphylococcus petrasii</name>
    <dbReference type="NCBI Taxonomy" id="1276936"/>
    <lineage>
        <taxon>Bacteria</taxon>
        <taxon>Bacillati</taxon>
        <taxon>Bacillota</taxon>
        <taxon>Bacilli</taxon>
        <taxon>Bacillales</taxon>
        <taxon>Staphylococcaceae</taxon>
        <taxon>Staphylococcus</taxon>
    </lineage>
</organism>
<evidence type="ECO:0000256" key="1">
    <source>
        <dbReference type="SAM" id="MobiDB-lite"/>
    </source>
</evidence>
<feature type="transmembrane region" description="Helical" evidence="2">
    <location>
        <begin position="278"/>
        <end position="299"/>
    </location>
</feature>